<keyword evidence="1" id="KW-0175">Coiled coil</keyword>
<keyword evidence="2" id="KW-0732">Signal</keyword>
<dbReference type="Proteomes" id="UP000035100">
    <property type="component" value="Plasmid pWENMAR1"/>
</dbReference>
<feature type="coiled-coil region" evidence="1">
    <location>
        <begin position="45"/>
        <end position="72"/>
    </location>
</feature>
<accession>A0A0D0QA95</accession>
<dbReference type="EMBL" id="AONG01000001">
    <property type="protein sequence ID" value="KIQ71394.1"/>
    <property type="molecule type" value="Genomic_DNA"/>
</dbReference>
<dbReference type="RefSeq" id="WP_018302628.1">
    <property type="nucleotide sequence ID" value="NZ_CM003137.1"/>
</dbReference>
<evidence type="ECO:0000313" key="3">
    <source>
        <dbReference type="EMBL" id="KIQ71394.1"/>
    </source>
</evidence>
<protein>
    <submittedName>
        <fullName evidence="3">Uncharacterized protein</fullName>
    </submittedName>
</protein>
<gene>
    <name evidence="3" type="ORF">Wenmar_04105</name>
</gene>
<keyword evidence="3" id="KW-0614">Plasmid</keyword>
<name>A0A0D0QA95_9RHOB</name>
<feature type="chain" id="PRO_5002219323" evidence="2">
    <location>
        <begin position="21"/>
        <end position="129"/>
    </location>
</feature>
<dbReference type="AlphaFoldDB" id="A0A0D0QA95"/>
<geneLocation type="plasmid" evidence="3 4">
    <name>pWENMAR1</name>
</geneLocation>
<dbReference type="OrthoDB" id="7886086at2"/>
<organism evidence="3 4">
    <name type="scientific">Wenxinia marina DSM 24838</name>
    <dbReference type="NCBI Taxonomy" id="1123501"/>
    <lineage>
        <taxon>Bacteria</taxon>
        <taxon>Pseudomonadati</taxon>
        <taxon>Pseudomonadota</taxon>
        <taxon>Alphaproteobacteria</taxon>
        <taxon>Rhodobacterales</taxon>
        <taxon>Roseobacteraceae</taxon>
        <taxon>Wenxinia</taxon>
    </lineage>
</organism>
<evidence type="ECO:0000313" key="4">
    <source>
        <dbReference type="Proteomes" id="UP000035100"/>
    </source>
</evidence>
<reference evidence="3 4" key="1">
    <citation type="submission" date="2013-01" db="EMBL/GenBank/DDBJ databases">
        <authorList>
            <person name="Fiebig A."/>
            <person name="Goeker M."/>
            <person name="Klenk H.-P.P."/>
        </authorList>
    </citation>
    <scope>NUCLEOTIDE SEQUENCE [LARGE SCALE GENOMIC DNA]</scope>
    <source>
        <strain evidence="3 4">DSM 24838</strain>
        <plasmid evidence="3 4">pWENMAR1</plasmid>
    </source>
</reference>
<proteinExistence type="predicted"/>
<evidence type="ECO:0000256" key="2">
    <source>
        <dbReference type="SAM" id="SignalP"/>
    </source>
</evidence>
<evidence type="ECO:0000256" key="1">
    <source>
        <dbReference type="SAM" id="Coils"/>
    </source>
</evidence>
<comment type="caution">
    <text evidence="3">The sequence shown here is derived from an EMBL/GenBank/DDBJ whole genome shotgun (WGS) entry which is preliminary data.</text>
</comment>
<feature type="signal peptide" evidence="2">
    <location>
        <begin position="1"/>
        <end position="20"/>
    </location>
</feature>
<keyword evidence="4" id="KW-1185">Reference proteome</keyword>
<sequence length="129" mass="14339">MRSTLLALALSVALPTLAPAQGACRNLDSCITDATDALRAVLDVLPGQASRLDRLEARVRQLESDLDRERAAIRYTFTDGSPCPTGWVSLGTVGWLWEIDRRGTNLSRGGDFNDRWEWSHPRICERSGR</sequence>